<dbReference type="GO" id="GO:0016020">
    <property type="term" value="C:membrane"/>
    <property type="evidence" value="ECO:0007669"/>
    <property type="project" value="UniProtKB-SubCell"/>
</dbReference>
<dbReference type="Gene3D" id="2.60.120.200">
    <property type="match status" value="2"/>
</dbReference>
<evidence type="ECO:0000259" key="3">
    <source>
        <dbReference type="PROSITE" id="PS50026"/>
    </source>
</evidence>
<dbReference type="PANTHER" id="PTHR15036:SF49">
    <property type="entry name" value="AXOTACTIN"/>
    <property type="match status" value="1"/>
</dbReference>
<dbReference type="EMBL" id="UYWX01001218">
    <property type="protein sequence ID" value="VDM20489.1"/>
    <property type="molecule type" value="Genomic_DNA"/>
</dbReference>
<organism evidence="6">
    <name type="scientific">Hydatigena taeniaeformis</name>
    <name type="common">Feline tapeworm</name>
    <name type="synonym">Taenia taeniaeformis</name>
    <dbReference type="NCBI Taxonomy" id="6205"/>
    <lineage>
        <taxon>Eukaryota</taxon>
        <taxon>Metazoa</taxon>
        <taxon>Spiralia</taxon>
        <taxon>Lophotrochozoa</taxon>
        <taxon>Platyhelminthes</taxon>
        <taxon>Cestoda</taxon>
        <taxon>Eucestoda</taxon>
        <taxon>Cyclophyllidea</taxon>
        <taxon>Taeniidae</taxon>
        <taxon>Hydatigera</taxon>
    </lineage>
</organism>
<evidence type="ECO:0000256" key="1">
    <source>
        <dbReference type="ARBA" id="ARBA00023157"/>
    </source>
</evidence>
<dbReference type="STRING" id="6205.A0A0R3WP90"/>
<evidence type="ECO:0000256" key="2">
    <source>
        <dbReference type="PROSITE-ProRule" id="PRU00076"/>
    </source>
</evidence>
<dbReference type="Proteomes" id="UP000274429">
    <property type="component" value="Unassembled WGS sequence"/>
</dbReference>
<evidence type="ECO:0000313" key="5">
    <source>
        <dbReference type="Proteomes" id="UP000274429"/>
    </source>
</evidence>
<keyword evidence="2" id="KW-0245">EGF-like domain</keyword>
<reference evidence="4 5" key="2">
    <citation type="submission" date="2018-11" db="EMBL/GenBank/DDBJ databases">
        <authorList>
            <consortium name="Pathogen Informatics"/>
        </authorList>
    </citation>
    <scope>NUCLEOTIDE SEQUENCE [LARGE SCALE GENOMIC DNA]</scope>
</reference>
<dbReference type="InterPro" id="IPR050372">
    <property type="entry name" value="Neurexin-related_CASP"/>
</dbReference>
<dbReference type="SUPFAM" id="SSF49899">
    <property type="entry name" value="Concanavalin A-like lectins/glucanases"/>
    <property type="match status" value="1"/>
</dbReference>
<dbReference type="PROSITE" id="PS50026">
    <property type="entry name" value="EGF_3"/>
    <property type="match status" value="1"/>
</dbReference>
<dbReference type="AlphaFoldDB" id="A0A0R3WP90"/>
<dbReference type="InterPro" id="IPR000742">
    <property type="entry name" value="EGF"/>
</dbReference>
<protein>
    <submittedName>
        <fullName evidence="6">EGF-like domain-containing protein</fullName>
    </submittedName>
</protein>
<sequence>MYPNIVNDGAYHVVSIERKGDRIYVPTVCITERSDQSITYTTLYVGANKDKGDIFHGAIGGLYWNGRYPIDEAKGGLQITTGDVIHVLLPSFILPGKKPVPTCPVDYCFNGGICYVEDYELKCDCRLTGWQGSRCEKPTRGVLPSTSGNGAYVIINVVPPKPTNVDRMRVAFQTYATDGPIARFMTPDGRFYEIYMVSPASPSFIDACVNLFVRLLRRILYTFSHRIEKGQQVFVSNSKDEIRLISAPYQQCDDGKMHVITLVRNGSRFDWSVDGHRTIYIDKSVFCACRESDCGGQNSHTFFSLSFHPPALVDSNGALVTNEIILGADRKFTNSFNGVLGAPLECAPPFSLCCGSMTGVIGMEK</sequence>
<feature type="domain" description="EGF-like" evidence="3">
    <location>
        <begin position="99"/>
        <end position="136"/>
    </location>
</feature>
<proteinExistence type="predicted"/>
<reference evidence="6" key="1">
    <citation type="submission" date="2017-02" db="UniProtKB">
        <authorList>
            <consortium name="WormBaseParasite"/>
        </authorList>
    </citation>
    <scope>IDENTIFICATION</scope>
</reference>
<evidence type="ECO:0000313" key="6">
    <source>
        <dbReference type="WBParaSite" id="TTAC_0000258001-mRNA-1"/>
    </source>
</evidence>
<dbReference type="OrthoDB" id="10642768at2759"/>
<evidence type="ECO:0000313" key="4">
    <source>
        <dbReference type="EMBL" id="VDM20489.1"/>
    </source>
</evidence>
<name>A0A0R3WP90_HYDTA</name>
<comment type="caution">
    <text evidence="2">Lacks conserved residue(s) required for the propagation of feature annotation.</text>
</comment>
<accession>A0A0R3WP90</accession>
<keyword evidence="1" id="KW-1015">Disulfide bond</keyword>
<keyword evidence="5" id="KW-1185">Reference proteome</keyword>
<dbReference type="SUPFAM" id="SSF57196">
    <property type="entry name" value="EGF/Laminin"/>
    <property type="match status" value="1"/>
</dbReference>
<dbReference type="WBParaSite" id="TTAC_0000258001-mRNA-1">
    <property type="protein sequence ID" value="TTAC_0000258001-mRNA-1"/>
    <property type="gene ID" value="TTAC_0000258001"/>
</dbReference>
<dbReference type="Gene3D" id="2.10.25.10">
    <property type="entry name" value="Laminin"/>
    <property type="match status" value="1"/>
</dbReference>
<dbReference type="PANTHER" id="PTHR15036">
    <property type="entry name" value="PIKACHURIN-LIKE PROTEIN"/>
    <property type="match status" value="1"/>
</dbReference>
<gene>
    <name evidence="4" type="ORF">TTAC_LOCUS2565</name>
</gene>
<dbReference type="InterPro" id="IPR013320">
    <property type="entry name" value="ConA-like_dom_sf"/>
</dbReference>